<proteinExistence type="predicted"/>
<dbReference type="AlphaFoldDB" id="A0A7Y4GN95"/>
<evidence type="ECO:0000256" key="1">
    <source>
        <dbReference type="SAM" id="MobiDB-lite"/>
    </source>
</evidence>
<keyword evidence="2" id="KW-0812">Transmembrane</keyword>
<name>A0A7Y4GN95_9BRAD</name>
<organism evidence="3 4">
    <name type="scientific">Bradyrhizobium australiense</name>
    <dbReference type="NCBI Taxonomy" id="2721161"/>
    <lineage>
        <taxon>Bacteria</taxon>
        <taxon>Pseudomonadati</taxon>
        <taxon>Pseudomonadota</taxon>
        <taxon>Alphaproteobacteria</taxon>
        <taxon>Hyphomicrobiales</taxon>
        <taxon>Nitrobacteraceae</taxon>
        <taxon>Bradyrhizobium</taxon>
    </lineage>
</organism>
<evidence type="ECO:0000313" key="4">
    <source>
        <dbReference type="Proteomes" id="UP000544122"/>
    </source>
</evidence>
<feature type="transmembrane region" description="Helical" evidence="2">
    <location>
        <begin position="65"/>
        <end position="85"/>
    </location>
</feature>
<comment type="caution">
    <text evidence="3">The sequence shown here is derived from an EMBL/GenBank/DDBJ whole genome shotgun (WGS) entry which is preliminary data.</text>
</comment>
<dbReference type="Proteomes" id="UP000544122">
    <property type="component" value="Unassembled WGS sequence"/>
</dbReference>
<dbReference type="RefSeq" id="WP_171578016.1">
    <property type="nucleotide sequence ID" value="NZ_JAAVLX010000002.1"/>
</dbReference>
<sequence>MSRWLKNLLFGIWGLLLVPLIAPAVKKWLEENIFSDPEGMATAAFRDTTAMPVFSNFLALGQQPWFKLALVFLTGIVVGVSREWLNRRSDEKKASELRSLGWNFRSLSESIRTRTASSRWPDSVPDLKPALLSALSSASKFELWVPNEHVYHLPDASFLCEYLTCVGRLLEDGDFSEARRKRSPGGHFSKRGHRPERAINRPPCVTASFVG</sequence>
<keyword evidence="2" id="KW-0472">Membrane</keyword>
<dbReference type="EMBL" id="JAAVLX010000002">
    <property type="protein sequence ID" value="NOJ38689.1"/>
    <property type="molecule type" value="Genomic_DNA"/>
</dbReference>
<feature type="compositionally biased region" description="Basic residues" evidence="1">
    <location>
        <begin position="179"/>
        <end position="194"/>
    </location>
</feature>
<feature type="region of interest" description="Disordered" evidence="1">
    <location>
        <begin position="178"/>
        <end position="199"/>
    </location>
</feature>
<gene>
    <name evidence="3" type="ORF">HCN58_03510</name>
</gene>
<reference evidence="3 4" key="1">
    <citation type="submission" date="2020-03" db="EMBL/GenBank/DDBJ databases">
        <title>Bradyrhizobium diversity isolated from nodules of Indigofera sp.</title>
        <authorList>
            <person name="Klepa M."/>
            <person name="Helene L."/>
            <person name="Hungria M."/>
        </authorList>
    </citation>
    <scope>NUCLEOTIDE SEQUENCE [LARGE SCALE GENOMIC DNA]</scope>
    <source>
        <strain evidence="3 4">WSM 1791</strain>
    </source>
</reference>
<evidence type="ECO:0000256" key="2">
    <source>
        <dbReference type="SAM" id="Phobius"/>
    </source>
</evidence>
<keyword evidence="2" id="KW-1133">Transmembrane helix</keyword>
<accession>A0A7Y4GN95</accession>
<evidence type="ECO:0000313" key="3">
    <source>
        <dbReference type="EMBL" id="NOJ38689.1"/>
    </source>
</evidence>
<protein>
    <submittedName>
        <fullName evidence="3">Uncharacterized protein</fullName>
    </submittedName>
</protein>
<keyword evidence="4" id="KW-1185">Reference proteome</keyword>